<dbReference type="InterPro" id="IPR002514">
    <property type="entry name" value="Transposase_8"/>
</dbReference>
<feature type="coiled-coil region" evidence="1">
    <location>
        <begin position="59"/>
        <end position="86"/>
    </location>
</feature>
<dbReference type="Gene3D" id="1.10.10.10">
    <property type="entry name" value="Winged helix-like DNA-binding domain superfamily/Winged helix DNA-binding domain"/>
    <property type="match status" value="1"/>
</dbReference>
<dbReference type="Proteomes" id="UP000287394">
    <property type="component" value="Chromosome"/>
</dbReference>
<proteinExistence type="predicted"/>
<evidence type="ECO:0000256" key="1">
    <source>
        <dbReference type="SAM" id="Coils"/>
    </source>
</evidence>
<dbReference type="InterPro" id="IPR009057">
    <property type="entry name" value="Homeodomain-like_sf"/>
</dbReference>
<evidence type="ECO:0000313" key="2">
    <source>
        <dbReference type="EMBL" id="BDI29370.1"/>
    </source>
</evidence>
<gene>
    <name evidence="2" type="ORF">CCAX7_14210</name>
</gene>
<dbReference type="EMBL" id="AP025739">
    <property type="protein sequence ID" value="BDI29370.1"/>
    <property type="molecule type" value="Genomic_DNA"/>
</dbReference>
<evidence type="ECO:0000313" key="3">
    <source>
        <dbReference type="Proteomes" id="UP000287394"/>
    </source>
</evidence>
<reference evidence="2 3" key="1">
    <citation type="journal article" date="2019" name="Int. J. Syst. Evol. Microbiol.">
        <title>Capsulimonas corticalis gen. nov., sp. nov., an aerobic capsulated bacterium, of a novel bacterial order, Capsulimonadales ord. nov., of the class Armatimonadia of the phylum Armatimonadetes.</title>
        <authorList>
            <person name="Li J."/>
            <person name="Kudo C."/>
            <person name="Tonouchi A."/>
        </authorList>
    </citation>
    <scope>NUCLEOTIDE SEQUENCE [LARGE SCALE GENOMIC DNA]</scope>
    <source>
        <strain evidence="2 3">AX-7</strain>
    </source>
</reference>
<dbReference type="AlphaFoldDB" id="A0A9N7L498"/>
<name>A0A9N7L498_9BACT</name>
<dbReference type="GO" id="GO:0006313">
    <property type="term" value="P:DNA transposition"/>
    <property type="evidence" value="ECO:0007669"/>
    <property type="project" value="InterPro"/>
</dbReference>
<dbReference type="SUPFAM" id="SSF46689">
    <property type="entry name" value="Homeodomain-like"/>
    <property type="match status" value="1"/>
</dbReference>
<dbReference type="KEGG" id="ccot:CCAX7_14210"/>
<keyword evidence="1" id="KW-0175">Coiled coil</keyword>
<dbReference type="InterPro" id="IPR036388">
    <property type="entry name" value="WH-like_DNA-bd_sf"/>
</dbReference>
<dbReference type="GO" id="GO:0003677">
    <property type="term" value="F:DNA binding"/>
    <property type="evidence" value="ECO:0007669"/>
    <property type="project" value="InterPro"/>
</dbReference>
<keyword evidence="3" id="KW-1185">Reference proteome</keyword>
<dbReference type="Pfam" id="PF01527">
    <property type="entry name" value="HTH_Tnp_1"/>
    <property type="match status" value="1"/>
</dbReference>
<accession>A0A9N7L498</accession>
<organism evidence="2 3">
    <name type="scientific">Capsulimonas corticalis</name>
    <dbReference type="NCBI Taxonomy" id="2219043"/>
    <lineage>
        <taxon>Bacteria</taxon>
        <taxon>Bacillati</taxon>
        <taxon>Armatimonadota</taxon>
        <taxon>Armatimonadia</taxon>
        <taxon>Capsulimonadales</taxon>
        <taxon>Capsulimonadaceae</taxon>
        <taxon>Capsulimonas</taxon>
    </lineage>
</organism>
<protein>
    <submittedName>
        <fullName evidence="2">Transposase</fullName>
    </submittedName>
</protein>
<sequence length="104" mass="11896">MPNTRKQYSAAFKAQVVLEALKETKTVAQLASEHQIHPNLLTKWKQEAIADLALVFERKNSQAKAHESQEQKVEQLYQEIGRLTTQVNWLKTRILLKSGLEPDA</sequence>
<dbReference type="GO" id="GO:0004803">
    <property type="term" value="F:transposase activity"/>
    <property type="evidence" value="ECO:0007669"/>
    <property type="project" value="InterPro"/>
</dbReference>